<dbReference type="EMBL" id="CAJEWN010000184">
    <property type="protein sequence ID" value="CAD2171422.1"/>
    <property type="molecule type" value="Genomic_DNA"/>
</dbReference>
<reference evidence="12 13" key="1">
    <citation type="submission" date="2020-08" db="EMBL/GenBank/DDBJ databases">
        <authorList>
            <person name="Koutsovoulos G."/>
            <person name="Danchin GJ E."/>
        </authorList>
    </citation>
    <scope>NUCLEOTIDE SEQUENCE [LARGE SCALE GENOMIC DNA]</scope>
</reference>
<dbReference type="GO" id="GO:0004430">
    <property type="term" value="F:1-phosphatidylinositol 4-kinase activity"/>
    <property type="evidence" value="ECO:0007669"/>
    <property type="project" value="UniProtKB-UniRule"/>
</dbReference>
<dbReference type="GO" id="GO:0005768">
    <property type="term" value="C:endosome"/>
    <property type="evidence" value="ECO:0007669"/>
    <property type="project" value="TreeGrafter"/>
</dbReference>
<comment type="similarity">
    <text evidence="2 9">Belongs to the PI3/PI4-kinase family. Type II PI4K subfamily.</text>
</comment>
<dbReference type="OrthoDB" id="3349449at2759"/>
<feature type="compositionally biased region" description="Basic and acidic residues" evidence="10">
    <location>
        <begin position="63"/>
        <end position="81"/>
    </location>
</feature>
<proteinExistence type="inferred from homology"/>
<feature type="region of interest" description="Disordered" evidence="10">
    <location>
        <begin position="459"/>
        <end position="485"/>
    </location>
</feature>
<dbReference type="Proteomes" id="UP000580250">
    <property type="component" value="Unassembled WGS sequence"/>
</dbReference>
<dbReference type="GO" id="GO:0005524">
    <property type="term" value="F:ATP binding"/>
    <property type="evidence" value="ECO:0007669"/>
    <property type="project" value="UniProtKB-UniRule"/>
</dbReference>
<protein>
    <recommendedName>
        <fullName evidence="9">Phosphatidylinositol 4-kinase type 2</fullName>
        <ecNumber evidence="9">2.7.1.67</ecNumber>
    </recommendedName>
</protein>
<dbReference type="InterPro" id="IPR000403">
    <property type="entry name" value="PI3/4_kinase_cat_dom"/>
</dbReference>
<keyword evidence="8 9" id="KW-0472">Membrane</keyword>
<evidence type="ECO:0000256" key="4">
    <source>
        <dbReference type="ARBA" id="ARBA00022679"/>
    </source>
</evidence>
<evidence type="ECO:0000256" key="1">
    <source>
        <dbReference type="ARBA" id="ARBA00004236"/>
    </source>
</evidence>
<dbReference type="AlphaFoldDB" id="A0A6V7V9D9"/>
<dbReference type="Pfam" id="PF00454">
    <property type="entry name" value="PI3_PI4_kinase"/>
    <property type="match status" value="1"/>
</dbReference>
<comment type="catalytic activity">
    <reaction evidence="9">
        <text>a 1,2-diacyl-sn-glycero-3-phospho-(1D-myo-inositol) + ATP = a 1,2-diacyl-sn-glycero-3-phospho-(1D-myo-inositol 4-phosphate) + ADP + H(+)</text>
        <dbReference type="Rhea" id="RHEA:19877"/>
        <dbReference type="ChEBI" id="CHEBI:15378"/>
        <dbReference type="ChEBI" id="CHEBI:30616"/>
        <dbReference type="ChEBI" id="CHEBI:57880"/>
        <dbReference type="ChEBI" id="CHEBI:58178"/>
        <dbReference type="ChEBI" id="CHEBI:456216"/>
        <dbReference type="EC" id="2.7.1.67"/>
    </reaction>
</comment>
<keyword evidence="3" id="KW-1003">Cell membrane</keyword>
<dbReference type="GO" id="GO:0005765">
    <property type="term" value="C:lysosomal membrane"/>
    <property type="evidence" value="ECO:0007669"/>
    <property type="project" value="TreeGrafter"/>
</dbReference>
<dbReference type="PANTHER" id="PTHR12865:SF1">
    <property type="entry name" value="PHOSPHATIDYLINOSITOL 4-KINASE TYPE 2"/>
    <property type="match status" value="1"/>
</dbReference>
<dbReference type="PANTHER" id="PTHR12865">
    <property type="entry name" value="PHOSPHATIDYLINOSITOL 4-KINASE TYPE-II"/>
    <property type="match status" value="1"/>
</dbReference>
<evidence type="ECO:0000256" key="10">
    <source>
        <dbReference type="SAM" id="MobiDB-lite"/>
    </source>
</evidence>
<feature type="compositionally biased region" description="Low complexity" evidence="10">
    <location>
        <begin position="461"/>
        <end position="471"/>
    </location>
</feature>
<dbReference type="EC" id="2.7.1.67" evidence="9"/>
<keyword evidence="6 9" id="KW-0418">Kinase</keyword>
<evidence type="ECO:0000256" key="2">
    <source>
        <dbReference type="ARBA" id="ARBA00008941"/>
    </source>
</evidence>
<dbReference type="GO" id="GO:0007030">
    <property type="term" value="P:Golgi organization"/>
    <property type="evidence" value="ECO:0007669"/>
    <property type="project" value="TreeGrafter"/>
</dbReference>
<dbReference type="PROSITE" id="PS50290">
    <property type="entry name" value="PI3_4_KINASE_3"/>
    <property type="match status" value="1"/>
</dbReference>
<evidence type="ECO:0000256" key="8">
    <source>
        <dbReference type="ARBA" id="ARBA00023136"/>
    </source>
</evidence>
<accession>A0A6V7V9D9</accession>
<evidence type="ECO:0000313" key="12">
    <source>
        <dbReference type="EMBL" id="CAD2171422.1"/>
    </source>
</evidence>
<evidence type="ECO:0000256" key="5">
    <source>
        <dbReference type="ARBA" id="ARBA00022741"/>
    </source>
</evidence>
<comment type="subcellular location">
    <subcellularLocation>
        <location evidence="1">Cell membrane</location>
    </subcellularLocation>
    <subcellularLocation>
        <location evidence="9">Membrane</location>
        <topology evidence="9">Peripheral membrane protein</topology>
    </subcellularLocation>
</comment>
<dbReference type="GO" id="GO:0007032">
    <property type="term" value="P:endosome organization"/>
    <property type="evidence" value="ECO:0007669"/>
    <property type="project" value="TreeGrafter"/>
</dbReference>
<comment type="caution">
    <text evidence="12">The sequence shown here is derived from an EMBL/GenBank/DDBJ whole genome shotgun (WGS) entry which is preliminary data.</text>
</comment>
<feature type="domain" description="PI3K/PI4K catalytic" evidence="11">
    <location>
        <begin position="112"/>
        <end position="437"/>
    </location>
</feature>
<evidence type="ECO:0000256" key="6">
    <source>
        <dbReference type="ARBA" id="ARBA00022777"/>
    </source>
</evidence>
<dbReference type="GO" id="GO:0005802">
    <property type="term" value="C:trans-Golgi network"/>
    <property type="evidence" value="ECO:0007669"/>
    <property type="project" value="TreeGrafter"/>
</dbReference>
<evidence type="ECO:0000313" key="13">
    <source>
        <dbReference type="Proteomes" id="UP000580250"/>
    </source>
</evidence>
<dbReference type="GO" id="GO:0046854">
    <property type="term" value="P:phosphatidylinositol phosphate biosynthetic process"/>
    <property type="evidence" value="ECO:0007669"/>
    <property type="project" value="UniProtKB-UniRule"/>
</dbReference>
<gene>
    <name evidence="12" type="ORF">MENT_LOCUS22910</name>
</gene>
<sequence length="542" mass="61833">MQENSTSDSVNTTLRLETDFNAESGDDETQVFIKSGNYKKEERTPLLPERSPTSREMSSPDEVGIRSERVNTLDSHHSDEEISRMCNEQYGTTIGTDFADNLAEAIRAINHEIYPERIAQGSSGSYFVKNLKREKIAVFKPKNEEPYGSLNPKWIKWLHKLFFPCCFGRSCLVPNQGYLSEAGASLVDQKLGLNVVPKTAVVSLAAPTFNYSRVDRAMTRTKERIRDRYPDIGRHFRRIGLPPKRGSFQLFVNGYQDASYWLRQWELFPEMAPPTSVMSEFQLEFEKMDDAKLIDLHEDNEEIDGADETLNDSAGWESVLMPNAKIAAIDNGLAFPFKHPDQWRAYPYQWVGLSIAQRPFSDEIVSKVLPLVDNTDFVRELGNDLRKIFEADKGFDKKTFAKQLSVIRGQMFNLREALRARKSPAQLVQMTPQYMIEIKRKKLRKFRKLVKNIKSSNSQITTTTELTPSTTNLNQSTSGKSLAEQPRIQDNVAGTSSSVPINEAAIASEAMTTTEDEYENPKSWHNTFKQKVQTRSPFFVMW</sequence>
<evidence type="ECO:0000256" key="9">
    <source>
        <dbReference type="RuleBase" id="RU367084"/>
    </source>
</evidence>
<keyword evidence="7 9" id="KW-0067">ATP-binding</keyword>
<keyword evidence="4 9" id="KW-0808">Transferase</keyword>
<name>A0A6V7V9D9_MELEN</name>
<feature type="region of interest" description="Disordered" evidence="10">
    <location>
        <begin position="1"/>
        <end position="81"/>
    </location>
</feature>
<evidence type="ECO:0000256" key="7">
    <source>
        <dbReference type="ARBA" id="ARBA00022840"/>
    </source>
</evidence>
<feature type="compositionally biased region" description="Polar residues" evidence="10">
    <location>
        <begin position="1"/>
        <end position="15"/>
    </location>
</feature>
<dbReference type="GO" id="GO:0005886">
    <property type="term" value="C:plasma membrane"/>
    <property type="evidence" value="ECO:0007669"/>
    <property type="project" value="UniProtKB-SubCell"/>
</dbReference>
<evidence type="ECO:0000259" key="11">
    <source>
        <dbReference type="PROSITE" id="PS50290"/>
    </source>
</evidence>
<evidence type="ECO:0000256" key="3">
    <source>
        <dbReference type="ARBA" id="ARBA00022475"/>
    </source>
</evidence>
<organism evidence="12 13">
    <name type="scientific">Meloidogyne enterolobii</name>
    <name type="common">Root-knot nematode worm</name>
    <name type="synonym">Meloidogyne mayaguensis</name>
    <dbReference type="NCBI Taxonomy" id="390850"/>
    <lineage>
        <taxon>Eukaryota</taxon>
        <taxon>Metazoa</taxon>
        <taxon>Ecdysozoa</taxon>
        <taxon>Nematoda</taxon>
        <taxon>Chromadorea</taxon>
        <taxon>Rhabditida</taxon>
        <taxon>Tylenchina</taxon>
        <taxon>Tylenchomorpha</taxon>
        <taxon>Tylenchoidea</taxon>
        <taxon>Meloidogynidae</taxon>
        <taxon>Meloidogyninae</taxon>
        <taxon>Meloidogyne</taxon>
    </lineage>
</organism>
<keyword evidence="5 9" id="KW-0547">Nucleotide-binding</keyword>
<dbReference type="InterPro" id="IPR039756">
    <property type="entry name" value="Lsb6/PI4K2"/>
</dbReference>